<dbReference type="InterPro" id="IPR004045">
    <property type="entry name" value="Glutathione_S-Trfase_N"/>
</dbReference>
<evidence type="ECO:0000259" key="2">
    <source>
        <dbReference type="PROSITE" id="PS50404"/>
    </source>
</evidence>
<dbReference type="EMBL" id="CAXLJL010000223">
    <property type="protein sequence ID" value="CAL5134750.1"/>
    <property type="molecule type" value="Genomic_DNA"/>
</dbReference>
<dbReference type="PROSITE" id="PS50404">
    <property type="entry name" value="GST_NTER"/>
    <property type="match status" value="1"/>
</dbReference>
<accession>A0AAV2TC70</accession>
<dbReference type="Pfam" id="PF13417">
    <property type="entry name" value="GST_N_3"/>
    <property type="match status" value="1"/>
</dbReference>
<dbReference type="GO" id="GO:0004364">
    <property type="term" value="F:glutathione transferase activity"/>
    <property type="evidence" value="ECO:0007669"/>
    <property type="project" value="UniProtKB-EC"/>
</dbReference>
<dbReference type="PANTHER" id="PTHR43968:SF6">
    <property type="entry name" value="GLUTATHIONE S-TRANSFERASE OMEGA"/>
    <property type="match status" value="1"/>
</dbReference>
<name>A0AAV2TC70_CALDB</name>
<dbReference type="SUPFAM" id="SSF52833">
    <property type="entry name" value="Thioredoxin-like"/>
    <property type="match status" value="1"/>
</dbReference>
<feature type="domain" description="GST N-terminal" evidence="2">
    <location>
        <begin position="15"/>
        <end position="94"/>
    </location>
</feature>
<evidence type="ECO:0000256" key="1">
    <source>
        <dbReference type="ARBA" id="ARBA00011067"/>
    </source>
</evidence>
<dbReference type="Pfam" id="PF13410">
    <property type="entry name" value="GST_C_2"/>
    <property type="match status" value="1"/>
</dbReference>
<dbReference type="PANTHER" id="PTHR43968">
    <property type="match status" value="1"/>
</dbReference>
<dbReference type="InterPro" id="IPR036282">
    <property type="entry name" value="Glutathione-S-Trfase_C_sf"/>
</dbReference>
<gene>
    <name evidence="3" type="ORF">CDAUBV1_LOCUS8716</name>
</gene>
<dbReference type="PROSITE" id="PS51354">
    <property type="entry name" value="GLUTAREDOXIN_2"/>
    <property type="match status" value="1"/>
</dbReference>
<dbReference type="SFLD" id="SFLDS00019">
    <property type="entry name" value="Glutathione_Transferase_(cytos"/>
    <property type="match status" value="1"/>
</dbReference>
<dbReference type="Gene3D" id="1.20.1050.10">
    <property type="match status" value="1"/>
</dbReference>
<comment type="caution">
    <text evidence="3">The sequence shown here is derived from an EMBL/GenBank/DDBJ whole genome shotgun (WGS) entry which is preliminary data.</text>
</comment>
<protein>
    <recommendedName>
        <fullName evidence="2">GST N-terminal domain-containing protein</fullName>
    </recommendedName>
</protein>
<dbReference type="Gene3D" id="3.40.30.10">
    <property type="entry name" value="Glutaredoxin"/>
    <property type="match status" value="1"/>
</dbReference>
<evidence type="ECO:0000313" key="3">
    <source>
        <dbReference type="EMBL" id="CAL5134750.1"/>
    </source>
</evidence>
<dbReference type="GO" id="GO:0005737">
    <property type="term" value="C:cytoplasm"/>
    <property type="evidence" value="ECO:0007669"/>
    <property type="project" value="TreeGrafter"/>
</dbReference>
<dbReference type="SUPFAM" id="SSF47616">
    <property type="entry name" value="GST C-terminal domain-like"/>
    <property type="match status" value="1"/>
</dbReference>
<dbReference type="InterPro" id="IPR036249">
    <property type="entry name" value="Thioredoxin-like_sf"/>
</dbReference>
<comment type="similarity">
    <text evidence="1">Belongs to the GST superfamily. Omega family.</text>
</comment>
<organism evidence="3 4">
    <name type="scientific">Calicophoron daubneyi</name>
    <name type="common">Rumen fluke</name>
    <name type="synonym">Paramphistomum daubneyi</name>
    <dbReference type="NCBI Taxonomy" id="300641"/>
    <lineage>
        <taxon>Eukaryota</taxon>
        <taxon>Metazoa</taxon>
        <taxon>Spiralia</taxon>
        <taxon>Lophotrochozoa</taxon>
        <taxon>Platyhelminthes</taxon>
        <taxon>Trematoda</taxon>
        <taxon>Digenea</taxon>
        <taxon>Plagiorchiida</taxon>
        <taxon>Pronocephalata</taxon>
        <taxon>Paramphistomoidea</taxon>
        <taxon>Paramphistomidae</taxon>
        <taxon>Calicophoron</taxon>
    </lineage>
</organism>
<dbReference type="Proteomes" id="UP001497525">
    <property type="component" value="Unassembled WGS sequence"/>
</dbReference>
<dbReference type="SFLD" id="SFLDG00358">
    <property type="entry name" value="Main_(cytGST)"/>
    <property type="match status" value="1"/>
</dbReference>
<proteinExistence type="inferred from homology"/>
<reference evidence="3" key="1">
    <citation type="submission" date="2024-06" db="EMBL/GenBank/DDBJ databases">
        <authorList>
            <person name="Liu X."/>
            <person name="Lenzi L."/>
            <person name="Haldenby T S."/>
            <person name="Uol C."/>
        </authorList>
    </citation>
    <scope>NUCLEOTIDE SEQUENCE</scope>
</reference>
<dbReference type="InterPro" id="IPR050983">
    <property type="entry name" value="GST_Omega/HSP26"/>
</dbReference>
<evidence type="ECO:0000313" key="4">
    <source>
        <dbReference type="Proteomes" id="UP001497525"/>
    </source>
</evidence>
<dbReference type="AlphaFoldDB" id="A0AAV2TC70"/>
<dbReference type="InterPro" id="IPR040079">
    <property type="entry name" value="Glutathione_S-Trfase"/>
</dbReference>
<sequence length="241" mass="27235">MHLKAGDPKPVISPIHFTLFGNRFCPYVERVRFVLSYHHIEYDYILIDLHSKPPWYLELYSAGKVPLLLTDKGEKIVESDVIMRHVDRLHGDKHSLLKKCSESDFEKACSLSSRIMMHIYPLLYRDSNVQSEAKGFYAACREINEAIKGPYFAGPELSLADLAILPFLNRLEPALDLLTGGELTAVEDLKPDDQFAKDYPKLATFLFTLRAESCVAAVREPARLHGLYAATARAGQPQPDM</sequence>